<dbReference type="GO" id="GO:0016705">
    <property type="term" value="F:oxidoreductase activity, acting on paired donors, with incorporation or reduction of molecular oxygen"/>
    <property type="evidence" value="ECO:0007669"/>
    <property type="project" value="InterPro"/>
</dbReference>
<dbReference type="GO" id="GO:0020037">
    <property type="term" value="F:heme binding"/>
    <property type="evidence" value="ECO:0007669"/>
    <property type="project" value="InterPro"/>
</dbReference>
<feature type="domain" description="Flavodoxin-like" evidence="3">
    <location>
        <begin position="4"/>
        <end position="145"/>
    </location>
</feature>
<reference evidence="4" key="1">
    <citation type="submission" date="2008-12" db="EMBL/GenBank/DDBJ databases">
        <authorList>
            <person name="Andeer P."/>
            <person name="Stahl D.A."/>
            <person name="Bruce N.C."/>
            <person name="Strand S.E."/>
        </authorList>
    </citation>
    <scope>NUCLEOTIDE SEQUENCE</scope>
    <source>
        <strain evidence="4">MA1</strain>
        <plasmid evidence="4">pMA1</plasmid>
    </source>
</reference>
<dbReference type="Pfam" id="PF00258">
    <property type="entry name" value="Flavodoxin_1"/>
    <property type="match status" value="1"/>
</dbReference>
<dbReference type="InterPro" id="IPR029039">
    <property type="entry name" value="Flavoprotein-like_sf"/>
</dbReference>
<dbReference type="PRINTS" id="PR00359">
    <property type="entry name" value="BP450"/>
</dbReference>
<dbReference type="Gene3D" id="3.40.50.360">
    <property type="match status" value="1"/>
</dbReference>
<dbReference type="CDD" id="cd20619">
    <property type="entry name" value="CYP_XplA"/>
    <property type="match status" value="1"/>
</dbReference>
<dbReference type="PROSITE" id="PS00086">
    <property type="entry name" value="CYTOCHROME_P450"/>
    <property type="match status" value="1"/>
</dbReference>
<dbReference type="GO" id="GO:0004497">
    <property type="term" value="F:monooxygenase activity"/>
    <property type="evidence" value="ECO:0007669"/>
    <property type="project" value="UniProtKB-KW"/>
</dbReference>
<comment type="similarity">
    <text evidence="1 2">Belongs to the cytochrome P450 family.</text>
</comment>
<dbReference type="InterPro" id="IPR001128">
    <property type="entry name" value="Cyt_P450"/>
</dbReference>
<keyword evidence="4" id="KW-0614">Plasmid</keyword>
<evidence type="ECO:0000256" key="1">
    <source>
        <dbReference type="ARBA" id="ARBA00010617"/>
    </source>
</evidence>
<dbReference type="Pfam" id="PF00067">
    <property type="entry name" value="p450"/>
    <property type="match status" value="1"/>
</dbReference>
<keyword evidence="2" id="KW-0479">Metal-binding</keyword>
<protein>
    <submittedName>
        <fullName evidence="4">XplA</fullName>
    </submittedName>
</protein>
<evidence type="ECO:0000259" key="3">
    <source>
        <dbReference type="PROSITE" id="PS50902"/>
    </source>
</evidence>
<dbReference type="PANTHER" id="PTHR46696:SF1">
    <property type="entry name" value="CYTOCHROME P450 YJIB-RELATED"/>
    <property type="match status" value="1"/>
</dbReference>
<dbReference type="InterPro" id="IPR008254">
    <property type="entry name" value="Flavodoxin/NO_synth"/>
</dbReference>
<dbReference type="SUPFAM" id="SSF52218">
    <property type="entry name" value="Flavoproteins"/>
    <property type="match status" value="1"/>
</dbReference>
<dbReference type="EMBL" id="FJ577793">
    <property type="protein sequence ID" value="ACO88874.1"/>
    <property type="molecule type" value="Genomic_DNA"/>
</dbReference>
<dbReference type="PROSITE" id="PS50902">
    <property type="entry name" value="FLAVODOXIN_LIKE"/>
    <property type="match status" value="1"/>
</dbReference>
<accession>C3UMY3</accession>
<dbReference type="SUPFAM" id="SSF48264">
    <property type="entry name" value="Cytochrome P450"/>
    <property type="match status" value="1"/>
</dbReference>
<keyword evidence="2" id="KW-0349">Heme</keyword>
<dbReference type="AlphaFoldDB" id="C3UMY3"/>
<dbReference type="InterPro" id="IPR036396">
    <property type="entry name" value="Cyt_P450_sf"/>
</dbReference>
<dbReference type="InterPro" id="IPR017972">
    <property type="entry name" value="Cyt_P450_CS"/>
</dbReference>
<proteinExistence type="inferred from homology"/>
<sequence>MTDVTVLFGTETGNAEMVADDIASALGEFDIEATVVGMEDFDVADLAASGTVVLVTSTYGEGELPATTQPFFDAMKAAEPDLTGLRFGAFGLGDSTYDTYNNAIDILVGAVTDAGATQVGATGRHDAASFQPADGPVAEWAKQFAEALSDRTRRGGHEMTAASIDRELVPWSDPEFRNNPYPWYRRLQQDHPVHKLEDGTYLVSRYADVSHFAKLPIMSVEPGWADAGPWAVASDTALGSDPPHHTVLRRQTDKWFTPKLVDGWVRTTRELVGDLLDGVEAGQVIEARRDLAAVPTHVTMARVLQLPEDDADAVMEAMFEAMLMQSAEPADGDVDRAAVAFGYLSARVAEMLEDKRVNPGDGLADSLLDAARAGEITESEAIATILVFYAVGHMAIGYLIASGIELFARRPEVFTAFRNDESARAAIINEMVRMDPPQLSFLRFPTEDVEIGGVLIEAGSPIRFMIGAANRDPEVFDDPDVFDHTRPPAASRNLSFGLGPHSCAGQIISRAEATTVFAVLAERYERIELAEEPTVAHNDFVRRYRKLPIVLS</sequence>
<dbReference type="GO" id="GO:0005506">
    <property type="term" value="F:iron ion binding"/>
    <property type="evidence" value="ECO:0007669"/>
    <property type="project" value="InterPro"/>
</dbReference>
<name>C3UMY3_9MICO</name>
<geneLocation type="plasmid" evidence="4">
    <name>pMA1</name>
</geneLocation>
<dbReference type="PANTHER" id="PTHR46696">
    <property type="entry name" value="P450, PUTATIVE (EUROFUNG)-RELATED"/>
    <property type="match status" value="1"/>
</dbReference>
<keyword evidence="2" id="KW-0408">Iron</keyword>
<evidence type="ECO:0000256" key="2">
    <source>
        <dbReference type="RuleBase" id="RU000461"/>
    </source>
</evidence>
<reference evidence="4" key="2">
    <citation type="journal article" date="2009" name="Appl. Environ. Microbiol.">
        <title>Lateral transfer of genes for hexahydro-1,3,5-trinitro-1,3,5-triazine (RDX) degradation.</title>
        <authorList>
            <person name="Andeer P.F."/>
            <person name="Stahl D.A."/>
            <person name="Bruce N.C."/>
            <person name="Strand S.E."/>
        </authorList>
    </citation>
    <scope>NUCLEOTIDE SEQUENCE</scope>
    <source>
        <strain evidence="4">MA1</strain>
        <plasmid evidence="4">pMA1</plasmid>
    </source>
</reference>
<dbReference type="GO" id="GO:0010181">
    <property type="term" value="F:FMN binding"/>
    <property type="evidence" value="ECO:0007669"/>
    <property type="project" value="InterPro"/>
</dbReference>
<dbReference type="InterPro" id="IPR002397">
    <property type="entry name" value="Cyt_P450_B"/>
</dbReference>
<keyword evidence="2" id="KW-0560">Oxidoreductase</keyword>
<organism evidence="4">
    <name type="scientific">Microbacterium sp. MA1</name>
    <dbReference type="NCBI Taxonomy" id="614068"/>
    <lineage>
        <taxon>Bacteria</taxon>
        <taxon>Bacillati</taxon>
        <taxon>Actinomycetota</taxon>
        <taxon>Actinomycetes</taxon>
        <taxon>Micrococcales</taxon>
        <taxon>Microbacteriaceae</taxon>
        <taxon>Microbacterium</taxon>
    </lineage>
</organism>
<keyword evidence="2" id="KW-0503">Monooxygenase</keyword>
<evidence type="ECO:0000313" key="4">
    <source>
        <dbReference type="EMBL" id="ACO88874.1"/>
    </source>
</evidence>
<gene>
    <name evidence="4" type="primary">xplA</name>
</gene>
<dbReference type="Gene3D" id="1.10.630.10">
    <property type="entry name" value="Cytochrome P450"/>
    <property type="match status" value="1"/>
</dbReference>